<comment type="similarity">
    <text evidence="4">Belongs to the nitroreductase family.</text>
</comment>
<accession>A0A8H2VEA7</accession>
<dbReference type="PANTHER" id="PTHR43035:SF1">
    <property type="entry name" value="FATTY ACID REPRESSION MUTANT PROTEIN 2-RELATED"/>
    <property type="match status" value="1"/>
</dbReference>
<evidence type="ECO:0000256" key="2">
    <source>
        <dbReference type="ARBA" id="ARBA00004123"/>
    </source>
</evidence>
<proteinExistence type="inferred from homology"/>
<organism evidence="9 10">
    <name type="scientific">Maudiozyma barnettii</name>
    <dbReference type="NCBI Taxonomy" id="61262"/>
    <lineage>
        <taxon>Eukaryota</taxon>
        <taxon>Fungi</taxon>
        <taxon>Dikarya</taxon>
        <taxon>Ascomycota</taxon>
        <taxon>Saccharomycotina</taxon>
        <taxon>Saccharomycetes</taxon>
        <taxon>Saccharomycetales</taxon>
        <taxon>Saccharomycetaceae</taxon>
        <taxon>Maudiozyma</taxon>
    </lineage>
</organism>
<dbReference type="Proteomes" id="UP000644660">
    <property type="component" value="Unassembled WGS sequence"/>
</dbReference>
<dbReference type="GeneID" id="64856477"/>
<dbReference type="CDD" id="cd02140">
    <property type="entry name" value="Frm2-like"/>
    <property type="match status" value="1"/>
</dbReference>
<evidence type="ECO:0000313" key="10">
    <source>
        <dbReference type="Proteomes" id="UP000644660"/>
    </source>
</evidence>
<evidence type="ECO:0000256" key="6">
    <source>
        <dbReference type="ARBA" id="ARBA00023002"/>
    </source>
</evidence>
<dbReference type="Gene3D" id="3.40.109.10">
    <property type="entry name" value="NADH Oxidase"/>
    <property type="match status" value="1"/>
</dbReference>
<dbReference type="SUPFAM" id="SSF55469">
    <property type="entry name" value="FMN-dependent nitroreductase-like"/>
    <property type="match status" value="1"/>
</dbReference>
<gene>
    <name evidence="9" type="ORF">KABA2_02S16742</name>
</gene>
<keyword evidence="10" id="KW-1185">Reference proteome</keyword>
<comment type="caution">
    <text evidence="9">The sequence shown here is derived from an EMBL/GenBank/DDBJ whole genome shotgun (WGS) entry which is preliminary data.</text>
</comment>
<dbReference type="GO" id="GO:0016491">
    <property type="term" value="F:oxidoreductase activity"/>
    <property type="evidence" value="ECO:0007669"/>
    <property type="project" value="UniProtKB-KW"/>
</dbReference>
<dbReference type="GO" id="GO:0005634">
    <property type="term" value="C:nucleus"/>
    <property type="evidence" value="ECO:0007669"/>
    <property type="project" value="UniProtKB-SubCell"/>
</dbReference>
<evidence type="ECO:0000256" key="3">
    <source>
        <dbReference type="ARBA" id="ARBA00004496"/>
    </source>
</evidence>
<comment type="subcellular location">
    <subcellularLocation>
        <location evidence="3">Cytoplasm</location>
    </subcellularLocation>
    <subcellularLocation>
        <location evidence="2">Nucleus</location>
    </subcellularLocation>
</comment>
<reference evidence="9 10" key="1">
    <citation type="submission" date="2020-05" db="EMBL/GenBank/DDBJ databases">
        <authorList>
            <person name="Casaregola S."/>
            <person name="Devillers H."/>
            <person name="Grondin C."/>
        </authorList>
    </citation>
    <scope>NUCLEOTIDE SEQUENCE [LARGE SCALE GENOMIC DNA]</scope>
    <source>
        <strain evidence="9 10">CLIB 1767</strain>
    </source>
</reference>
<dbReference type="EMBL" id="CAEFZW010000002">
    <property type="protein sequence ID" value="CAB4253320.1"/>
    <property type="molecule type" value="Genomic_DNA"/>
</dbReference>
<sequence length="191" mass="20385">MSAQILKSIASRRTIYALKPELPTELSIKNVQATVQSIIKDVPTAFNSQGNRAVILTGATHKAVWDSVANAIDSPAGKKRPESVRDEAAGSVIFFTDDKVTEGLQENFPAFASAFPDFANHSSGAAQIDSWTALEASGLGAHLQHYNGYVKAALGSKIPENWTVQAQLCFGTPAAPAGEKTYIENPVDILE</sequence>
<dbReference type="InterPro" id="IPR029479">
    <property type="entry name" value="Nitroreductase"/>
</dbReference>
<dbReference type="Pfam" id="PF00881">
    <property type="entry name" value="Nitroreductase"/>
    <property type="match status" value="1"/>
</dbReference>
<dbReference type="OrthoDB" id="2138173at2759"/>
<feature type="domain" description="Nitroreductase" evidence="8">
    <location>
        <begin position="9"/>
        <end position="171"/>
    </location>
</feature>
<evidence type="ECO:0000313" key="9">
    <source>
        <dbReference type="EMBL" id="CAB4253320.1"/>
    </source>
</evidence>
<dbReference type="RefSeq" id="XP_041405358.1">
    <property type="nucleotide sequence ID" value="XM_041549424.1"/>
</dbReference>
<dbReference type="GO" id="GO:0005737">
    <property type="term" value="C:cytoplasm"/>
    <property type="evidence" value="ECO:0007669"/>
    <property type="project" value="UniProtKB-SubCell"/>
</dbReference>
<dbReference type="AlphaFoldDB" id="A0A8H2VEA7"/>
<keyword evidence="6" id="KW-0560">Oxidoreductase</keyword>
<keyword evidence="7" id="KW-0539">Nucleus</keyword>
<evidence type="ECO:0000256" key="4">
    <source>
        <dbReference type="ARBA" id="ARBA00007118"/>
    </source>
</evidence>
<comment type="cofactor">
    <cofactor evidence="1">
        <name>FMN</name>
        <dbReference type="ChEBI" id="CHEBI:58210"/>
    </cofactor>
</comment>
<evidence type="ECO:0000256" key="1">
    <source>
        <dbReference type="ARBA" id="ARBA00001917"/>
    </source>
</evidence>
<dbReference type="InterPro" id="IPR000415">
    <property type="entry name" value="Nitroreductase-like"/>
</dbReference>
<evidence type="ECO:0000256" key="5">
    <source>
        <dbReference type="ARBA" id="ARBA00022490"/>
    </source>
</evidence>
<name>A0A8H2VEA7_9SACH</name>
<dbReference type="InterPro" id="IPR033877">
    <property type="entry name" value="Frm2/Hbn1"/>
</dbReference>
<dbReference type="FunFam" id="3.40.109.10:FF:000001">
    <property type="entry name" value="Nitroreductase family"/>
    <property type="match status" value="1"/>
</dbReference>
<evidence type="ECO:0000256" key="7">
    <source>
        <dbReference type="ARBA" id="ARBA00023242"/>
    </source>
</evidence>
<keyword evidence="5" id="KW-0963">Cytoplasm</keyword>
<evidence type="ECO:0000259" key="8">
    <source>
        <dbReference type="Pfam" id="PF00881"/>
    </source>
</evidence>
<dbReference type="GO" id="GO:0034599">
    <property type="term" value="P:cellular response to oxidative stress"/>
    <property type="evidence" value="ECO:0007669"/>
    <property type="project" value="InterPro"/>
</dbReference>
<protein>
    <recommendedName>
        <fullName evidence="8">Nitroreductase domain-containing protein</fullName>
    </recommendedName>
</protein>
<dbReference type="PANTHER" id="PTHR43035">
    <property type="entry name" value="FATTY ACID REPRESSION MUTANT PROTEIN 2-RELATED"/>
    <property type="match status" value="1"/>
</dbReference>